<evidence type="ECO:0000259" key="1">
    <source>
        <dbReference type="Pfam" id="PF13460"/>
    </source>
</evidence>
<feature type="domain" description="NAD(P)-binding" evidence="1">
    <location>
        <begin position="8"/>
        <end position="150"/>
    </location>
</feature>
<accession>A0A0D0QG45</accession>
<comment type="caution">
    <text evidence="2">The sequence shown here is derived from an EMBL/GenBank/DDBJ whole genome shotgun (WGS) entry which is preliminary data.</text>
</comment>
<dbReference type="eggNOG" id="COG0702">
    <property type="taxonomic scope" value="Bacteria"/>
</dbReference>
<dbReference type="PATRIC" id="fig|1123501.6.peg.632"/>
<reference evidence="2 3" key="1">
    <citation type="submission" date="2013-01" db="EMBL/GenBank/DDBJ databases">
        <authorList>
            <person name="Fiebig A."/>
            <person name="Goeker M."/>
            <person name="Klenk H.-P.P."/>
        </authorList>
    </citation>
    <scope>NUCLEOTIDE SEQUENCE [LARGE SCALE GENOMIC DNA]</scope>
    <source>
        <strain evidence="2 3">DSM 24838</strain>
    </source>
</reference>
<dbReference type="InterPro" id="IPR016040">
    <property type="entry name" value="NAD(P)-bd_dom"/>
</dbReference>
<sequence length="292" mass="31539">MPTILIAGATGYLGRHLCTEYRARGWRVHALVRNAGRAGALDADRLIEAEATQPRTLQGAMDGADLVVSALGITRQADGLGYRDVDYRANLNLLDEARAARIPHFAYIHVLNADAMAEVPLVAAKRAFVEALRAADIRSTVIAPSGYFSDMEDVLAMARSGRVWLFGSGEARINPIHGADLAAATADAVAEGRGWLDVGGPDVLTQAELARLAFATLDRPARITRLPDCFRRAALAVLPRVTPRRIHGPAQFFLTAMGLDMVGAPRGTRRLADHFASLAERTPSHSIDRRFS</sequence>
<dbReference type="Proteomes" id="UP000035100">
    <property type="component" value="Unassembled WGS sequence"/>
</dbReference>
<gene>
    <name evidence="2" type="ORF">Wenmar_00571</name>
</gene>
<proteinExistence type="predicted"/>
<dbReference type="Pfam" id="PF13460">
    <property type="entry name" value="NAD_binding_10"/>
    <property type="match status" value="1"/>
</dbReference>
<dbReference type="STRING" id="1123501.Wenmar_00571"/>
<dbReference type="PANTHER" id="PTHR12126:SF11">
    <property type="entry name" value="NADH DEHYDROGENASE [UBIQUINONE] 1 ALPHA SUBCOMPLEX SUBUNIT 9, MITOCHONDRIAL"/>
    <property type="match status" value="1"/>
</dbReference>
<name>A0A0D0QG45_9RHOB</name>
<dbReference type="EMBL" id="AONG01000003">
    <property type="protein sequence ID" value="KIQ71192.1"/>
    <property type="molecule type" value="Genomic_DNA"/>
</dbReference>
<dbReference type="InterPro" id="IPR036291">
    <property type="entry name" value="NAD(P)-bd_dom_sf"/>
</dbReference>
<evidence type="ECO:0000313" key="2">
    <source>
        <dbReference type="EMBL" id="KIQ71192.1"/>
    </source>
</evidence>
<dbReference type="GO" id="GO:0044877">
    <property type="term" value="F:protein-containing complex binding"/>
    <property type="evidence" value="ECO:0007669"/>
    <property type="project" value="TreeGrafter"/>
</dbReference>
<dbReference type="CDD" id="cd05243">
    <property type="entry name" value="SDR_a5"/>
    <property type="match status" value="1"/>
</dbReference>
<keyword evidence="3" id="KW-1185">Reference proteome</keyword>
<protein>
    <submittedName>
        <fullName evidence="2">Putative nucleoside-diphosphate-sugar epimerase</fullName>
    </submittedName>
</protein>
<dbReference type="PANTHER" id="PTHR12126">
    <property type="entry name" value="NADH-UBIQUINONE OXIDOREDUCTASE 39 KDA SUBUNIT-RELATED"/>
    <property type="match status" value="1"/>
</dbReference>
<dbReference type="OrthoDB" id="367683at2"/>
<organism evidence="2 3">
    <name type="scientific">Wenxinia marina DSM 24838</name>
    <dbReference type="NCBI Taxonomy" id="1123501"/>
    <lineage>
        <taxon>Bacteria</taxon>
        <taxon>Pseudomonadati</taxon>
        <taxon>Pseudomonadota</taxon>
        <taxon>Alphaproteobacteria</taxon>
        <taxon>Rhodobacterales</taxon>
        <taxon>Roseobacteraceae</taxon>
        <taxon>Wenxinia</taxon>
    </lineage>
</organism>
<dbReference type="SUPFAM" id="SSF51735">
    <property type="entry name" value="NAD(P)-binding Rossmann-fold domains"/>
    <property type="match status" value="1"/>
</dbReference>
<dbReference type="InterPro" id="IPR051207">
    <property type="entry name" value="ComplexI_NDUFA9_subunit"/>
</dbReference>
<dbReference type="RefSeq" id="WP_018303380.1">
    <property type="nucleotide sequence ID" value="NZ_KB902296.1"/>
</dbReference>
<dbReference type="AlphaFoldDB" id="A0A0D0QG45"/>
<dbReference type="Gene3D" id="3.40.50.720">
    <property type="entry name" value="NAD(P)-binding Rossmann-like Domain"/>
    <property type="match status" value="1"/>
</dbReference>
<evidence type="ECO:0000313" key="3">
    <source>
        <dbReference type="Proteomes" id="UP000035100"/>
    </source>
</evidence>